<dbReference type="EMBL" id="CP022752">
    <property type="protein sequence ID" value="ASU77776.1"/>
    <property type="molecule type" value="Genomic_DNA"/>
</dbReference>
<dbReference type="InterPro" id="IPR038277">
    <property type="entry name" value="UreF_sf"/>
</dbReference>
<dbReference type="KEGG" id="aey:CDG81_04990"/>
<evidence type="ECO:0000256" key="3">
    <source>
        <dbReference type="SAM" id="MobiDB-lite"/>
    </source>
</evidence>
<proteinExistence type="predicted"/>
<evidence type="ECO:0000313" key="5">
    <source>
        <dbReference type="EMBL" id="KGI79987.1"/>
    </source>
</evidence>
<accession>A0A099D2H8</accession>
<dbReference type="PANTHER" id="PTHR33620:SF1">
    <property type="entry name" value="UREASE ACCESSORY PROTEIN F"/>
    <property type="match status" value="1"/>
</dbReference>
<dbReference type="Proteomes" id="UP000215043">
    <property type="component" value="Chromosome"/>
</dbReference>
<reference evidence="5 6" key="1">
    <citation type="journal article" date="2014" name="PLoS ONE">
        <title>Identification and Characterization of a New Erythromycin Biosynthetic Gene Cluster in Actinopolyspora erythraea YIM90600, a Novel Erythronolide-Producing Halophilic Actinomycete Isolated from Salt Field.</title>
        <authorList>
            <person name="Chen D."/>
            <person name="Feng J."/>
            <person name="Huang L."/>
            <person name="Zhang Q."/>
            <person name="Wu J."/>
            <person name="Zhu X."/>
            <person name="Duan Y."/>
            <person name="Xu Z."/>
        </authorList>
    </citation>
    <scope>NUCLEOTIDE SEQUENCE [LARGE SCALE GENOMIC DNA]</scope>
    <source>
        <strain evidence="5 6">YIM90600</strain>
    </source>
</reference>
<evidence type="ECO:0000313" key="7">
    <source>
        <dbReference type="Proteomes" id="UP000215043"/>
    </source>
</evidence>
<reference evidence="4 7" key="2">
    <citation type="submission" date="2017-08" db="EMBL/GenBank/DDBJ databases">
        <title>The complete genome sequence of moderately halophilic actinomycete Actinopolyspora erythraea YIM 90600, the producer of novel erythromycin, novel actinopolysporins A-C and tubercidin.</title>
        <authorList>
            <person name="Yin M."/>
            <person name="Tang S."/>
        </authorList>
    </citation>
    <scope>NUCLEOTIDE SEQUENCE [LARGE SCALE GENOMIC DNA]</scope>
    <source>
        <strain evidence="4 7">YIM 90600</strain>
    </source>
</reference>
<dbReference type="GO" id="GO:0016151">
    <property type="term" value="F:nickel cation binding"/>
    <property type="evidence" value="ECO:0007669"/>
    <property type="project" value="InterPro"/>
</dbReference>
<dbReference type="RefSeq" id="WP_043576954.1">
    <property type="nucleotide sequence ID" value="NZ_CP022752.1"/>
</dbReference>
<feature type="compositionally biased region" description="Low complexity" evidence="3">
    <location>
        <begin position="91"/>
        <end position="108"/>
    </location>
</feature>
<dbReference type="InterPro" id="IPR002639">
    <property type="entry name" value="UreF"/>
</dbReference>
<organism evidence="4 7">
    <name type="scientific">Actinopolyspora erythraea</name>
    <dbReference type="NCBI Taxonomy" id="414996"/>
    <lineage>
        <taxon>Bacteria</taxon>
        <taxon>Bacillati</taxon>
        <taxon>Actinomycetota</taxon>
        <taxon>Actinomycetes</taxon>
        <taxon>Actinopolysporales</taxon>
        <taxon>Actinopolysporaceae</taxon>
        <taxon>Actinopolyspora</taxon>
    </lineage>
</organism>
<keyword evidence="2" id="KW-0143">Chaperone</keyword>
<sequence length="236" mass="24197">MARRTTTASLAVLALADARFPGGGHAHSGGLEEAVHRGAVSDSRQLHEFLHGRLHGAGAQAAVFAAAAAHAAARRVHPRHWSRLDAEFDARTPSPAQRAASRAQGRGTVRAGRAAWPSEGLDELLGTTGSPHHPLVVGVLLGAGTSGTPAEAAFVTAYLSVSGPASAAVRLLGLDPFAANAAVAALEHEAESVAEAAARSAGEPPEDLPGASAPALDLLAQEHQRHHREEVRLFAS</sequence>
<name>A0A099D2H8_9ACTN</name>
<feature type="region of interest" description="Disordered" evidence="3">
    <location>
        <begin position="87"/>
        <end position="114"/>
    </location>
</feature>
<dbReference type="eggNOG" id="COG0830">
    <property type="taxonomic scope" value="Bacteria"/>
</dbReference>
<evidence type="ECO:0000313" key="4">
    <source>
        <dbReference type="EMBL" id="ASU77776.1"/>
    </source>
</evidence>
<evidence type="ECO:0000313" key="6">
    <source>
        <dbReference type="Proteomes" id="UP000029737"/>
    </source>
</evidence>
<dbReference type="PIRSF" id="PIRSF009467">
    <property type="entry name" value="Ureas_acces_UreF"/>
    <property type="match status" value="1"/>
</dbReference>
<evidence type="ECO:0000256" key="2">
    <source>
        <dbReference type="ARBA" id="ARBA00023186"/>
    </source>
</evidence>
<keyword evidence="6" id="KW-1185">Reference proteome</keyword>
<dbReference type="Gene3D" id="1.10.4190.10">
    <property type="entry name" value="Urease accessory protein UreF"/>
    <property type="match status" value="1"/>
</dbReference>
<protein>
    <submittedName>
        <fullName evidence="4">Urease accessory protein UreF</fullName>
    </submittedName>
</protein>
<dbReference type="EMBL" id="JPMV01000037">
    <property type="protein sequence ID" value="KGI79987.1"/>
    <property type="molecule type" value="Genomic_DNA"/>
</dbReference>
<dbReference type="PANTHER" id="PTHR33620">
    <property type="entry name" value="UREASE ACCESSORY PROTEIN F"/>
    <property type="match status" value="1"/>
</dbReference>
<dbReference type="Pfam" id="PF01730">
    <property type="entry name" value="UreF"/>
    <property type="match status" value="1"/>
</dbReference>
<feature type="compositionally biased region" description="Low complexity" evidence="3">
    <location>
        <begin position="194"/>
        <end position="203"/>
    </location>
</feature>
<gene>
    <name evidence="4" type="ORF">CDG81_04990</name>
    <name evidence="5" type="ORF">IL38_19975</name>
</gene>
<keyword evidence="1" id="KW-0996">Nickel insertion</keyword>
<dbReference type="Proteomes" id="UP000029737">
    <property type="component" value="Unassembled WGS sequence"/>
</dbReference>
<dbReference type="HOGENOM" id="CLU_049215_3_0_11"/>
<dbReference type="AlphaFoldDB" id="A0A099D2H8"/>
<dbReference type="OrthoDB" id="3382047at2"/>
<evidence type="ECO:0000256" key="1">
    <source>
        <dbReference type="ARBA" id="ARBA00022988"/>
    </source>
</evidence>
<feature type="region of interest" description="Disordered" evidence="3">
    <location>
        <begin position="194"/>
        <end position="213"/>
    </location>
</feature>